<feature type="region of interest" description="Disordered" evidence="1">
    <location>
        <begin position="85"/>
        <end position="107"/>
    </location>
</feature>
<feature type="compositionally biased region" description="Low complexity" evidence="1">
    <location>
        <begin position="86"/>
        <end position="103"/>
    </location>
</feature>
<proteinExistence type="predicted"/>
<dbReference type="Proteomes" id="UP000467841">
    <property type="component" value="Unassembled WGS sequence"/>
</dbReference>
<reference evidence="3" key="1">
    <citation type="submission" date="2020-01" db="EMBL/GenBank/DDBJ databases">
        <authorList>
            <person name="Mishra B."/>
        </authorList>
    </citation>
    <scope>NUCLEOTIDE SEQUENCE [LARGE SCALE GENOMIC DNA]</scope>
</reference>
<comment type="caution">
    <text evidence="3">The sequence shown here is derived from an EMBL/GenBank/DDBJ whole genome shotgun (WGS) entry which is preliminary data.</text>
</comment>
<name>A0A6D2ICX8_9BRAS</name>
<evidence type="ECO:0000256" key="1">
    <source>
        <dbReference type="SAM" id="MobiDB-lite"/>
    </source>
</evidence>
<organism evidence="3 4">
    <name type="scientific">Microthlaspi erraticum</name>
    <dbReference type="NCBI Taxonomy" id="1685480"/>
    <lineage>
        <taxon>Eukaryota</taxon>
        <taxon>Viridiplantae</taxon>
        <taxon>Streptophyta</taxon>
        <taxon>Embryophyta</taxon>
        <taxon>Tracheophyta</taxon>
        <taxon>Spermatophyta</taxon>
        <taxon>Magnoliopsida</taxon>
        <taxon>eudicotyledons</taxon>
        <taxon>Gunneridae</taxon>
        <taxon>Pentapetalae</taxon>
        <taxon>rosids</taxon>
        <taxon>malvids</taxon>
        <taxon>Brassicales</taxon>
        <taxon>Brassicaceae</taxon>
        <taxon>Coluteocarpeae</taxon>
        <taxon>Microthlaspi</taxon>
    </lineage>
</organism>
<feature type="compositionally biased region" description="Basic and acidic residues" evidence="1">
    <location>
        <begin position="280"/>
        <end position="299"/>
    </location>
</feature>
<dbReference type="InterPro" id="IPR029480">
    <property type="entry name" value="Transpos_assoc"/>
</dbReference>
<feature type="region of interest" description="Disordered" evidence="1">
    <location>
        <begin position="279"/>
        <end position="299"/>
    </location>
</feature>
<evidence type="ECO:0000259" key="2">
    <source>
        <dbReference type="Pfam" id="PF13963"/>
    </source>
</evidence>
<feature type="domain" description="Transposase-associated" evidence="2">
    <location>
        <begin position="2"/>
        <end position="41"/>
    </location>
</feature>
<accession>A0A6D2ICX8</accession>
<sequence length="299" mass="34617">MLKCPCQRCSLAKFKSRVDIEGDLMLHGFLSTYTNWYLHGEDLEDTRQAFSLDHQPNVNQSDSSTFIDSSTFNLLADIFPSMKSHPPNIDSDPPNIDSDPPNIKMESDDLHEDPLKEKKAFDELLSDCSQALYEGCQSFSKLTFMLKLYHIKCLSRISGNGMSMIINLLKEAFEHARFPDSFSDMKKTIRKLGLTYLTIHVCPNDCMLYWGEDSSREKCKVCENSRWKASRIKEGDTMEKTKKKKKKKKQQAAKILRYFPLKPRLQRLFMSSKTAQHMRWHAESENKDGKLRHPRDGMS</sequence>
<dbReference type="AlphaFoldDB" id="A0A6D2ICX8"/>
<dbReference type="PANTHER" id="PTHR10775:SF158">
    <property type="entry name" value="TNP2-LIKE TRANSPOSON PROTEIN"/>
    <property type="match status" value="1"/>
</dbReference>
<protein>
    <recommendedName>
        <fullName evidence="2">Transposase-associated domain-containing protein</fullName>
    </recommendedName>
</protein>
<dbReference type="OrthoDB" id="1105206at2759"/>
<gene>
    <name evidence="3" type="ORF">MERR_LOCUS11062</name>
</gene>
<dbReference type="Pfam" id="PF13963">
    <property type="entry name" value="Transpos_assoc"/>
    <property type="match status" value="1"/>
</dbReference>
<dbReference type="EMBL" id="CACVBM020000832">
    <property type="protein sequence ID" value="CAA7023827.1"/>
    <property type="molecule type" value="Genomic_DNA"/>
</dbReference>
<keyword evidence="4" id="KW-1185">Reference proteome</keyword>
<evidence type="ECO:0000313" key="3">
    <source>
        <dbReference type="EMBL" id="CAA7023827.1"/>
    </source>
</evidence>
<dbReference type="PANTHER" id="PTHR10775">
    <property type="entry name" value="OS08G0208400 PROTEIN"/>
    <property type="match status" value="1"/>
</dbReference>
<evidence type="ECO:0000313" key="4">
    <source>
        <dbReference type="Proteomes" id="UP000467841"/>
    </source>
</evidence>